<keyword evidence="3" id="KW-1185">Reference proteome</keyword>
<dbReference type="AlphaFoldDB" id="A0A0W8ICF8"/>
<proteinExistence type="predicted"/>
<evidence type="ECO:0000313" key="2">
    <source>
        <dbReference type="EMBL" id="KUG57615.1"/>
    </source>
</evidence>
<dbReference type="EMBL" id="LQBL01000004">
    <property type="protein sequence ID" value="KUG57615.1"/>
    <property type="molecule type" value="Genomic_DNA"/>
</dbReference>
<accession>A0A0W8ICF8</accession>
<dbReference type="RefSeq" id="WP_058890184.1">
    <property type="nucleotide sequence ID" value="NZ_LQBL01000004.1"/>
</dbReference>
<dbReference type="OrthoDB" id="4086179at2"/>
<sequence length="241" mass="26693">MRQPNLDEAARHFAEQLSGTIGAVVGFDVAFTATRLDEGDRLTVSTTDRMGIVLTAGREPLLRLAVEFQCGWDAPGHFLAVHKSQVHVSSVEDRAPLHRYEFVKSPQSGIPCSHLHVHAHRDAFTHAMSRAGERTPRAKRRARGRAVGRVEDLHFPLGGARFRPALEDVLQMLVDEFGIDAADHWESHLAQGRQDWRHHQLAAAIRDNQKHAADTLAGLGYTVEPPPEGYPEGPGRQVSSY</sequence>
<name>A0A0W8ICF8_9MICO</name>
<feature type="region of interest" description="Disordered" evidence="1">
    <location>
        <begin position="221"/>
        <end position="241"/>
    </location>
</feature>
<protein>
    <submittedName>
        <fullName evidence="2">Uncharacterized protein</fullName>
    </submittedName>
</protein>
<organism evidence="2 3">
    <name type="scientific">Serinicoccus chungangensis</name>
    <dbReference type="NCBI Taxonomy" id="767452"/>
    <lineage>
        <taxon>Bacteria</taxon>
        <taxon>Bacillati</taxon>
        <taxon>Actinomycetota</taxon>
        <taxon>Actinomycetes</taxon>
        <taxon>Micrococcales</taxon>
        <taxon>Ornithinimicrobiaceae</taxon>
        <taxon>Serinicoccus</taxon>
    </lineage>
</organism>
<gene>
    <name evidence="2" type="ORF">AVL62_15940</name>
</gene>
<dbReference type="Proteomes" id="UP000054837">
    <property type="component" value="Unassembled WGS sequence"/>
</dbReference>
<dbReference type="STRING" id="767452.AVL62_15940"/>
<comment type="caution">
    <text evidence="2">The sequence shown here is derived from an EMBL/GenBank/DDBJ whole genome shotgun (WGS) entry which is preliminary data.</text>
</comment>
<evidence type="ECO:0000256" key="1">
    <source>
        <dbReference type="SAM" id="MobiDB-lite"/>
    </source>
</evidence>
<reference evidence="2" key="1">
    <citation type="submission" date="2015-12" db="EMBL/GenBank/DDBJ databases">
        <title>Serinicoccus chungangenesis strain CD08_5 genome sequencing and assembly.</title>
        <authorList>
            <person name="Chander A.M."/>
            <person name="Kaur G."/>
            <person name="Nair G.R."/>
            <person name="Dhawan D.K."/>
            <person name="Kochhar R.K."/>
            <person name="Mayilraj S."/>
            <person name="Bhadada S.K."/>
        </authorList>
    </citation>
    <scope>NUCLEOTIDE SEQUENCE [LARGE SCALE GENOMIC DNA]</scope>
    <source>
        <strain evidence="2">CD08_5</strain>
    </source>
</reference>
<evidence type="ECO:0000313" key="3">
    <source>
        <dbReference type="Proteomes" id="UP000054837"/>
    </source>
</evidence>